<dbReference type="EMBL" id="BAAANB010000021">
    <property type="protein sequence ID" value="GAA2031786.1"/>
    <property type="molecule type" value="Genomic_DNA"/>
</dbReference>
<comment type="caution">
    <text evidence="1">The sequence shown here is derived from an EMBL/GenBank/DDBJ whole genome shotgun (WGS) entry which is preliminary data.</text>
</comment>
<evidence type="ECO:0008006" key="3">
    <source>
        <dbReference type="Google" id="ProtNLM"/>
    </source>
</evidence>
<gene>
    <name evidence="1" type="ORF">GCM10009740_22180</name>
</gene>
<organism evidence="1 2">
    <name type="scientific">Terrabacter terrae</name>
    <dbReference type="NCBI Taxonomy" id="318434"/>
    <lineage>
        <taxon>Bacteria</taxon>
        <taxon>Bacillati</taxon>
        <taxon>Actinomycetota</taxon>
        <taxon>Actinomycetes</taxon>
        <taxon>Micrococcales</taxon>
        <taxon>Intrasporangiaceae</taxon>
        <taxon>Terrabacter</taxon>
    </lineage>
</organism>
<dbReference type="Gene3D" id="3.20.20.410">
    <property type="entry name" value="Protein of unknown function UPF0759"/>
    <property type="match status" value="1"/>
</dbReference>
<sequence>MPPQRQRRGGPPQVEGTGKVDVRVGLCGWTVSQASYVRRFPVVEVQHTFYEPPADAVLTRWRTQVPAEFEFTIKAWQIVTHESNSPTYRRLKQPLPDSAHGQVGVFRTTPEVLAGWERHPQDLVHVVDPMQTETVTPERTYYRLHGTSGSRHVHTDDELRRLRDLVDGRPSPYVMFNNLPRVGDAERFLAVLSGEGA</sequence>
<dbReference type="SUPFAM" id="SSF117396">
    <property type="entry name" value="TM1631-like"/>
    <property type="match status" value="1"/>
</dbReference>
<dbReference type="PANTHER" id="PTHR30348">
    <property type="entry name" value="UNCHARACTERIZED PROTEIN YECE"/>
    <property type="match status" value="1"/>
</dbReference>
<dbReference type="PANTHER" id="PTHR30348:SF4">
    <property type="entry name" value="DUF72 DOMAIN-CONTAINING PROTEIN"/>
    <property type="match status" value="1"/>
</dbReference>
<reference evidence="2" key="1">
    <citation type="journal article" date="2019" name="Int. J. Syst. Evol. Microbiol.">
        <title>The Global Catalogue of Microorganisms (GCM) 10K type strain sequencing project: providing services to taxonomists for standard genome sequencing and annotation.</title>
        <authorList>
            <consortium name="The Broad Institute Genomics Platform"/>
            <consortium name="The Broad Institute Genome Sequencing Center for Infectious Disease"/>
            <person name="Wu L."/>
            <person name="Ma J."/>
        </authorList>
    </citation>
    <scope>NUCLEOTIDE SEQUENCE [LARGE SCALE GENOMIC DNA]</scope>
    <source>
        <strain evidence="2">JCM 14283</strain>
    </source>
</reference>
<dbReference type="InterPro" id="IPR002763">
    <property type="entry name" value="DUF72"/>
</dbReference>
<dbReference type="Pfam" id="PF01904">
    <property type="entry name" value="DUF72"/>
    <property type="match status" value="1"/>
</dbReference>
<accession>A0ABP5FQD1</accession>
<evidence type="ECO:0000313" key="1">
    <source>
        <dbReference type="EMBL" id="GAA2031786.1"/>
    </source>
</evidence>
<keyword evidence="2" id="KW-1185">Reference proteome</keyword>
<evidence type="ECO:0000313" key="2">
    <source>
        <dbReference type="Proteomes" id="UP001501285"/>
    </source>
</evidence>
<dbReference type="Proteomes" id="UP001501285">
    <property type="component" value="Unassembled WGS sequence"/>
</dbReference>
<proteinExistence type="predicted"/>
<dbReference type="InterPro" id="IPR036520">
    <property type="entry name" value="UPF0759_sf"/>
</dbReference>
<name>A0ABP5FQD1_9MICO</name>
<protein>
    <recommendedName>
        <fullName evidence="3">DUF72 domain-containing protein</fullName>
    </recommendedName>
</protein>